<gene>
    <name evidence="1" type="ORF">CFOL_v3_35433</name>
</gene>
<accession>A0A1Q3DI15</accession>
<evidence type="ECO:0008006" key="3">
    <source>
        <dbReference type="Google" id="ProtNLM"/>
    </source>
</evidence>
<reference evidence="2" key="1">
    <citation type="submission" date="2016-04" db="EMBL/GenBank/DDBJ databases">
        <title>Cephalotus genome sequencing.</title>
        <authorList>
            <person name="Fukushima K."/>
            <person name="Hasebe M."/>
            <person name="Fang X."/>
        </authorList>
    </citation>
    <scope>NUCLEOTIDE SEQUENCE [LARGE SCALE GENOMIC DNA]</scope>
    <source>
        <strain evidence="2">cv. St1</strain>
    </source>
</reference>
<name>A0A1Q3DI15_CEPFO</name>
<dbReference type="STRING" id="3775.A0A1Q3DI15"/>
<dbReference type="EMBL" id="BDDD01008637">
    <property type="protein sequence ID" value="GAV92049.1"/>
    <property type="molecule type" value="Genomic_DNA"/>
</dbReference>
<evidence type="ECO:0000313" key="1">
    <source>
        <dbReference type="EMBL" id="GAV92049.1"/>
    </source>
</evidence>
<dbReference type="OrthoDB" id="1939000at2759"/>
<organism evidence="1 2">
    <name type="scientific">Cephalotus follicularis</name>
    <name type="common">Albany pitcher plant</name>
    <dbReference type="NCBI Taxonomy" id="3775"/>
    <lineage>
        <taxon>Eukaryota</taxon>
        <taxon>Viridiplantae</taxon>
        <taxon>Streptophyta</taxon>
        <taxon>Embryophyta</taxon>
        <taxon>Tracheophyta</taxon>
        <taxon>Spermatophyta</taxon>
        <taxon>Magnoliopsida</taxon>
        <taxon>eudicotyledons</taxon>
        <taxon>Gunneridae</taxon>
        <taxon>Pentapetalae</taxon>
        <taxon>rosids</taxon>
        <taxon>fabids</taxon>
        <taxon>Oxalidales</taxon>
        <taxon>Cephalotaceae</taxon>
        <taxon>Cephalotus</taxon>
    </lineage>
</organism>
<dbReference type="AlphaFoldDB" id="A0A1Q3DI15"/>
<evidence type="ECO:0000313" key="2">
    <source>
        <dbReference type="Proteomes" id="UP000187406"/>
    </source>
</evidence>
<proteinExistence type="predicted"/>
<dbReference type="InParanoid" id="A0A1Q3DI15"/>
<keyword evidence="2" id="KW-1185">Reference proteome</keyword>
<protein>
    <recommendedName>
        <fullName evidence="3">Retrotransposon gag domain-containing protein</fullName>
    </recommendedName>
</protein>
<sequence>MVMKRAIRGQGVAAETPSKVKFPEPKSFAGTRSAKDLENFLWDMEQYFKAARIPEGEKVTITSMYLTEDAKLWWRTGMDDDENDSGRAKIELWETLKKELKDQFLPCNTA</sequence>
<dbReference type="Proteomes" id="UP000187406">
    <property type="component" value="Unassembled WGS sequence"/>
</dbReference>
<comment type="caution">
    <text evidence="1">The sequence shown here is derived from an EMBL/GenBank/DDBJ whole genome shotgun (WGS) entry which is preliminary data.</text>
</comment>